<organism evidence="1 2">
    <name type="scientific">Catharanthus roseus</name>
    <name type="common">Madagascar periwinkle</name>
    <name type="synonym">Vinca rosea</name>
    <dbReference type="NCBI Taxonomy" id="4058"/>
    <lineage>
        <taxon>Eukaryota</taxon>
        <taxon>Viridiplantae</taxon>
        <taxon>Streptophyta</taxon>
        <taxon>Embryophyta</taxon>
        <taxon>Tracheophyta</taxon>
        <taxon>Spermatophyta</taxon>
        <taxon>Magnoliopsida</taxon>
        <taxon>eudicotyledons</taxon>
        <taxon>Gunneridae</taxon>
        <taxon>Pentapetalae</taxon>
        <taxon>asterids</taxon>
        <taxon>lamiids</taxon>
        <taxon>Gentianales</taxon>
        <taxon>Apocynaceae</taxon>
        <taxon>Rauvolfioideae</taxon>
        <taxon>Vinceae</taxon>
        <taxon>Catharanthinae</taxon>
        <taxon>Catharanthus</taxon>
    </lineage>
</organism>
<accession>A0ACC0BBZ9</accession>
<evidence type="ECO:0000313" key="1">
    <source>
        <dbReference type="EMBL" id="KAI5670166.1"/>
    </source>
</evidence>
<name>A0ACC0BBZ9_CATRO</name>
<dbReference type="EMBL" id="CM044703">
    <property type="protein sequence ID" value="KAI5670166.1"/>
    <property type="molecule type" value="Genomic_DNA"/>
</dbReference>
<proteinExistence type="predicted"/>
<sequence>MDDDFNSFFPLQDDDDAFLFQYTVPTTTVSQQQQNVKQDLLILPGSAPSLVLENNNEKKEKNSAAEEEGSIGKQKRIVHRDIERQRRQEMANLYASLRTLLPLEYIKGKRSLSDQINEAIKYIKYKEKNIEQLNSKKDKMKNFFDGNDNIAEGKVGNTSKSSSCSPVDISIRPCSHGGFEILISNQIGEERCLLSSVLEVLIEESLTIVNCFCAKVNDKFIQTIQTEAIHNTGFDALNLSRKLSQRIKAPINFKCISSN</sequence>
<evidence type="ECO:0000313" key="2">
    <source>
        <dbReference type="Proteomes" id="UP001060085"/>
    </source>
</evidence>
<reference evidence="2" key="1">
    <citation type="journal article" date="2023" name="Nat. Plants">
        <title>Single-cell RNA sequencing provides a high-resolution roadmap for understanding the multicellular compartmentation of specialized metabolism.</title>
        <authorList>
            <person name="Sun S."/>
            <person name="Shen X."/>
            <person name="Li Y."/>
            <person name="Li Y."/>
            <person name="Wang S."/>
            <person name="Li R."/>
            <person name="Zhang H."/>
            <person name="Shen G."/>
            <person name="Guo B."/>
            <person name="Wei J."/>
            <person name="Xu J."/>
            <person name="St-Pierre B."/>
            <person name="Chen S."/>
            <person name="Sun C."/>
        </authorList>
    </citation>
    <scope>NUCLEOTIDE SEQUENCE [LARGE SCALE GENOMIC DNA]</scope>
</reference>
<comment type="caution">
    <text evidence="1">The sequence shown here is derived from an EMBL/GenBank/DDBJ whole genome shotgun (WGS) entry which is preliminary data.</text>
</comment>
<dbReference type="Proteomes" id="UP001060085">
    <property type="component" value="Linkage Group LG03"/>
</dbReference>
<gene>
    <name evidence="1" type="ORF">M9H77_10530</name>
</gene>
<protein>
    <submittedName>
        <fullName evidence="1">Uncharacterized protein</fullName>
    </submittedName>
</protein>
<keyword evidence="2" id="KW-1185">Reference proteome</keyword>